<reference evidence="1" key="2">
    <citation type="submission" date="2025-03" db="EMBL/GenBank/DDBJ databases">
        <authorList>
            <consortium name="ELIXIR-Norway"/>
            <consortium name="Elixir Norway"/>
        </authorList>
    </citation>
    <scope>NUCLEOTIDE SEQUENCE</scope>
</reference>
<evidence type="ECO:0000313" key="1">
    <source>
        <dbReference type="EMBL" id="CAN0409289.1"/>
    </source>
</evidence>
<sequence>MLLLRPDYLPRGQRGSSCSRHTAVTRSVSDAVPKRPGCIGRTLALPAHTPYQQSCPCPARPGVIGHGTGHPRSANETRQCKLGCAVENSMPRPGEAAAASGGGARPASCSPGLSAFPLLREPPKAAPFRGAVTRVPGQAALL</sequence>
<evidence type="ECO:0000313" key="2">
    <source>
        <dbReference type="Proteomes" id="UP001162501"/>
    </source>
</evidence>
<gene>
    <name evidence="1" type="ORF">MRATA1EN22A_LOCUS17906</name>
</gene>
<organism evidence="1 2">
    <name type="scientific">Rangifer tarandus platyrhynchus</name>
    <name type="common">Svalbard reindeer</name>
    <dbReference type="NCBI Taxonomy" id="3082113"/>
    <lineage>
        <taxon>Eukaryota</taxon>
        <taxon>Metazoa</taxon>
        <taxon>Chordata</taxon>
        <taxon>Craniata</taxon>
        <taxon>Vertebrata</taxon>
        <taxon>Euteleostomi</taxon>
        <taxon>Mammalia</taxon>
        <taxon>Eutheria</taxon>
        <taxon>Laurasiatheria</taxon>
        <taxon>Artiodactyla</taxon>
        <taxon>Ruminantia</taxon>
        <taxon>Pecora</taxon>
        <taxon>Cervidae</taxon>
        <taxon>Odocoileinae</taxon>
        <taxon>Rangifer</taxon>
    </lineage>
</organism>
<proteinExistence type="predicted"/>
<protein>
    <submittedName>
        <fullName evidence="1">Uncharacterized protein</fullName>
    </submittedName>
</protein>
<accession>A0AC59ZHH4</accession>
<dbReference type="EMBL" id="OX596113">
    <property type="protein sequence ID" value="CAN0409289.1"/>
    <property type="molecule type" value="Genomic_DNA"/>
</dbReference>
<dbReference type="Proteomes" id="UP001162501">
    <property type="component" value="Chromosome 29"/>
</dbReference>
<name>A0AC59ZHH4_RANTA</name>
<reference evidence="1" key="1">
    <citation type="submission" date="2023-05" db="EMBL/GenBank/DDBJ databases">
        <authorList>
            <consortium name="ELIXIR-Norway"/>
        </authorList>
    </citation>
    <scope>NUCLEOTIDE SEQUENCE</scope>
</reference>